<reference evidence="4" key="1">
    <citation type="submission" date="2018-06" db="EMBL/GenBank/DDBJ databases">
        <authorList>
            <person name="Zhirakovskaya E."/>
        </authorList>
    </citation>
    <scope>NUCLEOTIDE SEQUENCE</scope>
</reference>
<evidence type="ECO:0000313" key="4">
    <source>
        <dbReference type="EMBL" id="VAW11663.1"/>
    </source>
</evidence>
<keyword evidence="1 4" id="KW-0808">Transferase</keyword>
<protein>
    <submittedName>
        <fullName evidence="4">Nucleotidyl transferase possibly involved in threonylcarbamoyladenosine formation</fullName>
    </submittedName>
</protein>
<dbReference type="GO" id="GO:0016779">
    <property type="term" value="F:nucleotidyltransferase activity"/>
    <property type="evidence" value="ECO:0007669"/>
    <property type="project" value="UniProtKB-KW"/>
</dbReference>
<evidence type="ECO:0000259" key="3">
    <source>
        <dbReference type="Pfam" id="PF12804"/>
    </source>
</evidence>
<evidence type="ECO:0000256" key="1">
    <source>
        <dbReference type="ARBA" id="ARBA00022679"/>
    </source>
</evidence>
<dbReference type="InterPro" id="IPR025877">
    <property type="entry name" value="MobA-like_NTP_Trfase"/>
</dbReference>
<accession>A0A3B0T6H7</accession>
<organism evidence="4">
    <name type="scientific">hydrothermal vent metagenome</name>
    <dbReference type="NCBI Taxonomy" id="652676"/>
    <lineage>
        <taxon>unclassified sequences</taxon>
        <taxon>metagenomes</taxon>
        <taxon>ecological metagenomes</taxon>
    </lineage>
</organism>
<name>A0A3B0T6H7_9ZZZZ</name>
<dbReference type="PANTHER" id="PTHR43584">
    <property type="entry name" value="NUCLEOTIDYL TRANSFERASE"/>
    <property type="match status" value="1"/>
</dbReference>
<dbReference type="Gene3D" id="3.90.550.10">
    <property type="entry name" value="Spore Coat Polysaccharide Biosynthesis Protein SpsA, Chain A"/>
    <property type="match status" value="1"/>
</dbReference>
<dbReference type="EMBL" id="UOEM01000032">
    <property type="protein sequence ID" value="VAW11663.1"/>
    <property type="molecule type" value="Genomic_DNA"/>
</dbReference>
<dbReference type="SUPFAM" id="SSF53448">
    <property type="entry name" value="Nucleotide-diphospho-sugar transferases"/>
    <property type="match status" value="1"/>
</dbReference>
<sequence>MIKVTHAMVMAAGMGRRMQPLTDERPKPLVEVGGRTLLDHALDRLAGAGVHTAVVNVHYLGDQIIDHLADRKMPKIVISDESKELLDTGGGIKKALAHLGPAPFFTLNTDALWIEGVHPTLCALADAFDPWKMDALLLVAPTVGSLGFSGAGDFLMDAVGRLTRRGRAPAAPFVFAGVTLTHPRLFDTAPEGAFSTNLLWDRAIEAGRLYGHRHEGRWMHVGTPGAVREAEAVLAG</sequence>
<dbReference type="InterPro" id="IPR029044">
    <property type="entry name" value="Nucleotide-diphossugar_trans"/>
</dbReference>
<proteinExistence type="predicted"/>
<dbReference type="CDD" id="cd06422">
    <property type="entry name" value="NTP_transferase_like_1"/>
    <property type="match status" value="1"/>
</dbReference>
<dbReference type="InterPro" id="IPR050065">
    <property type="entry name" value="GlmU-like"/>
</dbReference>
<evidence type="ECO:0000256" key="2">
    <source>
        <dbReference type="ARBA" id="ARBA00022695"/>
    </source>
</evidence>
<feature type="domain" description="MobA-like NTP transferase" evidence="3">
    <location>
        <begin position="7"/>
        <end position="134"/>
    </location>
</feature>
<gene>
    <name evidence="4" type="ORF">MNBD_ALPHA09-307</name>
</gene>
<keyword evidence="2" id="KW-0548">Nucleotidyltransferase</keyword>
<dbReference type="Pfam" id="PF12804">
    <property type="entry name" value="NTP_transf_3"/>
    <property type="match status" value="1"/>
</dbReference>
<dbReference type="AlphaFoldDB" id="A0A3B0T6H7"/>
<dbReference type="PANTHER" id="PTHR43584:SF8">
    <property type="entry name" value="N-ACETYLMURAMATE ALPHA-1-PHOSPHATE URIDYLYLTRANSFERASE"/>
    <property type="match status" value="1"/>
</dbReference>